<keyword evidence="1" id="KW-1133">Transmembrane helix</keyword>
<protein>
    <submittedName>
        <fullName evidence="2">Uncharacterized protein</fullName>
    </submittedName>
</protein>
<dbReference type="AlphaFoldDB" id="A0A5J4QLJ8"/>
<sequence>MKNKIRKSTWLTVALLIYVSVMAVYMLPRNSEMSHTEKYITLSASYIIVIVLWFILRKKEQIQQKHREKEQKDKNLH</sequence>
<organism evidence="2">
    <name type="scientific">termite gut metagenome</name>
    <dbReference type="NCBI Taxonomy" id="433724"/>
    <lineage>
        <taxon>unclassified sequences</taxon>
        <taxon>metagenomes</taxon>
        <taxon>organismal metagenomes</taxon>
    </lineage>
</organism>
<comment type="caution">
    <text evidence="2">The sequence shown here is derived from an EMBL/GenBank/DDBJ whole genome shotgun (WGS) entry which is preliminary data.</text>
</comment>
<feature type="transmembrane region" description="Helical" evidence="1">
    <location>
        <begin position="39"/>
        <end position="56"/>
    </location>
</feature>
<evidence type="ECO:0000256" key="1">
    <source>
        <dbReference type="SAM" id="Phobius"/>
    </source>
</evidence>
<accession>A0A5J4QLJ8</accession>
<keyword evidence="1" id="KW-0472">Membrane</keyword>
<name>A0A5J4QLJ8_9ZZZZ</name>
<keyword evidence="1" id="KW-0812">Transmembrane</keyword>
<feature type="transmembrane region" description="Helical" evidence="1">
    <location>
        <begin position="9"/>
        <end position="27"/>
    </location>
</feature>
<gene>
    <name evidence="2" type="ORF">EZS27_028571</name>
</gene>
<reference evidence="2" key="1">
    <citation type="submission" date="2019-03" db="EMBL/GenBank/DDBJ databases">
        <title>Single cell metagenomics reveals metabolic interactions within the superorganism composed of flagellate Streblomastix strix and complex community of Bacteroidetes bacteria on its surface.</title>
        <authorList>
            <person name="Treitli S.C."/>
            <person name="Kolisko M."/>
            <person name="Husnik F."/>
            <person name="Keeling P."/>
            <person name="Hampl V."/>
        </authorList>
    </citation>
    <scope>NUCLEOTIDE SEQUENCE</scope>
    <source>
        <strain evidence="2">STM</strain>
    </source>
</reference>
<dbReference type="EMBL" id="SNRY01003206">
    <property type="protein sequence ID" value="KAA6321818.1"/>
    <property type="molecule type" value="Genomic_DNA"/>
</dbReference>
<proteinExistence type="predicted"/>
<evidence type="ECO:0000313" key="2">
    <source>
        <dbReference type="EMBL" id="KAA6321818.1"/>
    </source>
</evidence>